<name>A0A5D4R7L9_9BACI</name>
<evidence type="ECO:0000313" key="2">
    <source>
        <dbReference type="Proteomes" id="UP000322139"/>
    </source>
</evidence>
<dbReference type="AlphaFoldDB" id="A0A5D4R7L9"/>
<reference evidence="1 2" key="1">
    <citation type="submission" date="2019-08" db="EMBL/GenBank/DDBJ databases">
        <title>Bacillus genomes from the desert of Cuatro Cienegas, Coahuila.</title>
        <authorList>
            <person name="Olmedo-Alvarez G."/>
        </authorList>
    </citation>
    <scope>NUCLEOTIDE SEQUENCE [LARGE SCALE GENOMIC DNA]</scope>
    <source>
        <strain evidence="1 2">CH446_14T</strain>
    </source>
</reference>
<dbReference type="NCBIfam" id="TIGR02841">
    <property type="entry name" value="spore_YyaC"/>
    <property type="match status" value="1"/>
</dbReference>
<dbReference type="RefSeq" id="WP_148976140.1">
    <property type="nucleotide sequence ID" value="NZ_JBNIKT010000001.1"/>
</dbReference>
<keyword evidence="1" id="KW-0645">Protease</keyword>
<dbReference type="GO" id="GO:0008233">
    <property type="term" value="F:peptidase activity"/>
    <property type="evidence" value="ECO:0007669"/>
    <property type="project" value="UniProtKB-KW"/>
</dbReference>
<accession>A0A5D4R7L9</accession>
<keyword evidence="1" id="KW-0378">Hydrolase</keyword>
<dbReference type="InterPro" id="IPR023430">
    <property type="entry name" value="Pept_HybD-like_dom_sf"/>
</dbReference>
<protein>
    <submittedName>
        <fullName evidence="1">Spore protease YyaC</fullName>
    </submittedName>
</protein>
<dbReference type="GO" id="GO:0006508">
    <property type="term" value="P:proteolysis"/>
    <property type="evidence" value="ECO:0007669"/>
    <property type="project" value="UniProtKB-KW"/>
</dbReference>
<dbReference type="InterPro" id="IPR009665">
    <property type="entry name" value="YyaC"/>
</dbReference>
<dbReference type="SUPFAM" id="SSF53163">
    <property type="entry name" value="HybD-like"/>
    <property type="match status" value="1"/>
</dbReference>
<dbReference type="Proteomes" id="UP000322139">
    <property type="component" value="Unassembled WGS sequence"/>
</dbReference>
<comment type="caution">
    <text evidence="1">The sequence shown here is derived from an EMBL/GenBank/DDBJ whole genome shotgun (WGS) entry which is preliminary data.</text>
</comment>
<proteinExistence type="predicted"/>
<gene>
    <name evidence="1" type="primary">yyaC</name>
    <name evidence="1" type="ORF">FZD51_18600</name>
</gene>
<organism evidence="1 2">
    <name type="scientific">Bacillus infantis</name>
    <dbReference type="NCBI Taxonomy" id="324767"/>
    <lineage>
        <taxon>Bacteria</taxon>
        <taxon>Bacillati</taxon>
        <taxon>Bacillota</taxon>
        <taxon>Bacilli</taxon>
        <taxon>Bacillales</taxon>
        <taxon>Bacillaceae</taxon>
        <taxon>Bacillus</taxon>
    </lineage>
</organism>
<dbReference type="EMBL" id="VTER01000010">
    <property type="protein sequence ID" value="TYS45592.1"/>
    <property type="molecule type" value="Genomic_DNA"/>
</dbReference>
<sequence>MNLRTNLFEKKAGSARVAHDEQDAANKLAAELLNFMPPGIGVRPVVFVCIGTDRSTGDSLGPLVGTLLEEKAVAPFHVYGTLDDPIHAVNLEEKLKEIKESHVRPYIIGIDACLGRLKSVGVIQVGSGPVKPGAGVNKELPEVGDMHITGIVNVSGFMEFFVLQNTRLNLVLRMAKTIAAGIHEASLNARFKHAWPRISWDLGTAEQAKLNQ</sequence>
<dbReference type="Pfam" id="PF06866">
    <property type="entry name" value="DUF1256"/>
    <property type="match status" value="1"/>
</dbReference>
<evidence type="ECO:0000313" key="1">
    <source>
        <dbReference type="EMBL" id="TYS45592.1"/>
    </source>
</evidence>